<accession>A0A8D9C8C4</accession>
<protein>
    <recommendedName>
        <fullName evidence="2">Lipoprotein</fullName>
    </recommendedName>
</protein>
<proteinExistence type="predicted"/>
<evidence type="ECO:0008006" key="2">
    <source>
        <dbReference type="Google" id="ProtNLM"/>
    </source>
</evidence>
<sequence length="93" mass="10153">MKKLLFISIILLVLLSGCADVSNVNECLPEVEHTYGFWGGLWHGMTIPLSFFGSLFSDEIAIYAVNNNGGWYDFGFWMGVGGLSAGIGRSSKK</sequence>
<dbReference type="EMBL" id="OU342829">
    <property type="protein sequence ID" value="CAG7579820.1"/>
    <property type="molecule type" value="Genomic_DNA"/>
</dbReference>
<dbReference type="PROSITE" id="PS51257">
    <property type="entry name" value="PROKAR_LIPOPROTEIN"/>
    <property type="match status" value="1"/>
</dbReference>
<gene>
    <name evidence="1" type="ORF">SLAVMIC_00110</name>
</gene>
<reference evidence="1" key="1">
    <citation type="submission" date="2021-06" db="EMBL/GenBank/DDBJ databases">
        <authorList>
            <person name="Gannon L."/>
            <person name="Redgwell R T."/>
            <person name="Michniewski S."/>
            <person name="Harrison D C."/>
            <person name="Millard A."/>
        </authorList>
    </citation>
    <scope>NUCLEOTIDE SEQUENCE</scope>
</reference>
<organism evidence="1">
    <name type="scientific">uncultured marine phage</name>
    <dbReference type="NCBI Taxonomy" id="707152"/>
    <lineage>
        <taxon>Viruses</taxon>
        <taxon>environmental samples</taxon>
    </lineage>
</organism>
<name>A0A8D9C8C4_9VIRU</name>
<evidence type="ECO:0000313" key="1">
    <source>
        <dbReference type="EMBL" id="CAG7579820.1"/>
    </source>
</evidence>